<name>A0A0G0AN60_9BACT</name>
<dbReference type="InterPro" id="IPR038695">
    <property type="entry name" value="Saro_0823-like_sf"/>
</dbReference>
<feature type="transmembrane region" description="Helical" evidence="1">
    <location>
        <begin position="5"/>
        <end position="22"/>
    </location>
</feature>
<reference evidence="2 3" key="1">
    <citation type="journal article" date="2015" name="Nature">
        <title>rRNA introns, odd ribosomes, and small enigmatic genomes across a large radiation of phyla.</title>
        <authorList>
            <person name="Brown C.T."/>
            <person name="Hug L.A."/>
            <person name="Thomas B.C."/>
            <person name="Sharon I."/>
            <person name="Castelle C.J."/>
            <person name="Singh A."/>
            <person name="Wilkins M.J."/>
            <person name="Williams K.H."/>
            <person name="Banfield J.F."/>
        </authorList>
    </citation>
    <scope>NUCLEOTIDE SEQUENCE [LARGE SCALE GENOMIC DNA]</scope>
</reference>
<protein>
    <recommendedName>
        <fullName evidence="4">DUF192 domain-containing protein</fullName>
    </recommendedName>
</protein>
<dbReference type="PANTHER" id="PTHR37953:SF1">
    <property type="entry name" value="UPF0127 PROTEIN MJ1496"/>
    <property type="match status" value="1"/>
</dbReference>
<dbReference type="PANTHER" id="PTHR37953">
    <property type="entry name" value="UPF0127 PROTEIN MJ1496"/>
    <property type="match status" value="1"/>
</dbReference>
<dbReference type="InterPro" id="IPR003795">
    <property type="entry name" value="DUF192"/>
</dbReference>
<accession>A0A0G0AN60</accession>
<organism evidence="2 3">
    <name type="scientific">Candidatus Gottesmanbacteria bacterium GW2011_GWA1_34_13</name>
    <dbReference type="NCBI Taxonomy" id="1618434"/>
    <lineage>
        <taxon>Bacteria</taxon>
        <taxon>Candidatus Gottesmaniibacteriota</taxon>
    </lineage>
</organism>
<evidence type="ECO:0000313" key="2">
    <source>
        <dbReference type="EMBL" id="KKP58249.1"/>
    </source>
</evidence>
<dbReference type="Gene3D" id="2.60.120.1140">
    <property type="entry name" value="Protein of unknown function DUF192"/>
    <property type="match status" value="1"/>
</dbReference>
<keyword evidence="1" id="KW-1133">Transmembrane helix</keyword>
<dbReference type="AlphaFoldDB" id="A0A0G0AN60"/>
<keyword evidence="1" id="KW-0812">Transmembrane</keyword>
<evidence type="ECO:0000256" key="1">
    <source>
        <dbReference type="SAM" id="Phobius"/>
    </source>
</evidence>
<comment type="caution">
    <text evidence="2">The sequence shown here is derived from an EMBL/GenBank/DDBJ whole genome shotgun (WGS) entry which is preliminary data.</text>
</comment>
<evidence type="ECO:0000313" key="3">
    <source>
        <dbReference type="Proteomes" id="UP000034176"/>
    </source>
</evidence>
<dbReference type="Pfam" id="PF02643">
    <property type="entry name" value="DUF192"/>
    <property type="match status" value="1"/>
</dbReference>
<keyword evidence="1" id="KW-0472">Membrane</keyword>
<dbReference type="Proteomes" id="UP000034176">
    <property type="component" value="Unassembled WGS sequence"/>
</dbReference>
<proteinExistence type="predicted"/>
<evidence type="ECO:0008006" key="4">
    <source>
        <dbReference type="Google" id="ProtNLM"/>
    </source>
</evidence>
<dbReference type="EMBL" id="LBPN01000021">
    <property type="protein sequence ID" value="KKP58249.1"/>
    <property type="molecule type" value="Genomic_DNA"/>
</dbReference>
<sequence>MFKKIFILLLFIIGGVLVYFYYTKNGLPFISKEPKPTSSMVSQIKINNQLFEIDIADTNDKRAQGLSGKSRLCENCGMLFIFDTKDDYGFWMKDMLFPLDFVWIDVNIIVDITENVPVPITATYLPQYRPKQPVNRVLELNTGIIKKYQIKIGDSVEYLFL</sequence>
<gene>
    <name evidence="2" type="ORF">UR52_C0021G0005</name>
</gene>